<evidence type="ECO:0000313" key="3">
    <source>
        <dbReference type="EMBL" id="PCS07806.1"/>
    </source>
</evidence>
<dbReference type="InterPro" id="IPR012341">
    <property type="entry name" value="6hp_glycosidase-like_sf"/>
</dbReference>
<dbReference type="InterPro" id="IPR049164">
    <property type="entry name" value="Glyco_hydro_78_N"/>
</dbReference>
<evidence type="ECO:0000259" key="1">
    <source>
        <dbReference type="Pfam" id="PF17389"/>
    </source>
</evidence>
<comment type="caution">
    <text evidence="3">The sequence shown here is derived from an EMBL/GenBank/DDBJ whole genome shotgun (WGS) entry which is preliminary data.</text>
</comment>
<dbReference type="Gene3D" id="1.50.10.10">
    <property type="match status" value="1"/>
</dbReference>
<dbReference type="Proteomes" id="UP000218282">
    <property type="component" value="Unassembled WGS sequence"/>
</dbReference>
<dbReference type="PANTHER" id="PTHR34987:SF4">
    <property type="entry name" value="ALPHA-L-RHAMNOSIDASE C-TERMINAL DOMAIN-CONTAINING PROTEIN"/>
    <property type="match status" value="1"/>
</dbReference>
<dbReference type="InterPro" id="IPR008928">
    <property type="entry name" value="6-hairpin_glycosidase_sf"/>
</dbReference>
<reference evidence="3 4" key="1">
    <citation type="submission" date="2014-12" db="EMBL/GenBank/DDBJ databases">
        <title>Draft genome sequences of 10 type strains of Lactococcus.</title>
        <authorList>
            <person name="Sun Z."/>
            <person name="Zhong Z."/>
            <person name="Liu W."/>
            <person name="Zhang W."/>
            <person name="Zhang H."/>
        </authorList>
    </citation>
    <scope>NUCLEOTIDE SEQUENCE [LARGE SCALE GENOMIC DNA]</scope>
    <source>
        <strain evidence="3 4">DSM 6634</strain>
    </source>
</reference>
<dbReference type="SUPFAM" id="SSF48208">
    <property type="entry name" value="Six-hairpin glycosidases"/>
    <property type="match status" value="1"/>
</dbReference>
<dbReference type="EMBL" id="JXJW01000005">
    <property type="protein sequence ID" value="PCS07806.1"/>
    <property type="molecule type" value="Genomic_DNA"/>
</dbReference>
<organism evidence="3 4">
    <name type="scientific">Pseudolactococcus piscium</name>
    <dbReference type="NCBI Taxonomy" id="1364"/>
    <lineage>
        <taxon>Bacteria</taxon>
        <taxon>Bacillati</taxon>
        <taxon>Bacillota</taxon>
        <taxon>Bacilli</taxon>
        <taxon>Lactobacillales</taxon>
        <taxon>Streptococcaceae</taxon>
        <taxon>Pseudolactococcus</taxon>
    </lineage>
</organism>
<name>A0A2A5S2U2_9LACT</name>
<evidence type="ECO:0000313" key="4">
    <source>
        <dbReference type="Proteomes" id="UP000218282"/>
    </source>
</evidence>
<gene>
    <name evidence="3" type="ORF">RU86_GL001863</name>
</gene>
<feature type="domain" description="Alpha-L-rhamnosidase six-hairpin glycosidase" evidence="1">
    <location>
        <begin position="191"/>
        <end position="520"/>
    </location>
</feature>
<keyword evidence="4" id="KW-1185">Reference proteome</keyword>
<dbReference type="InterPro" id="IPR035396">
    <property type="entry name" value="Bac_rhamnosid6H"/>
</dbReference>
<accession>A0A2A5S2U2</accession>
<evidence type="ECO:0000259" key="2">
    <source>
        <dbReference type="Pfam" id="PF21104"/>
    </source>
</evidence>
<dbReference type="GO" id="GO:0005975">
    <property type="term" value="P:carbohydrate metabolic process"/>
    <property type="evidence" value="ECO:0007669"/>
    <property type="project" value="InterPro"/>
</dbReference>
<protein>
    <submittedName>
        <fullName evidence="3">Alpha-L-rhamnosidase</fullName>
    </submittedName>
</protein>
<dbReference type="Pfam" id="PF21104">
    <property type="entry name" value="Glyco_hydro_78_N"/>
    <property type="match status" value="1"/>
</dbReference>
<dbReference type="PANTHER" id="PTHR34987">
    <property type="entry name" value="C, PUTATIVE (AFU_ORTHOLOGUE AFUA_3G02880)-RELATED"/>
    <property type="match status" value="1"/>
</dbReference>
<dbReference type="AlphaFoldDB" id="A0A2A5S2U2"/>
<dbReference type="Pfam" id="PF17389">
    <property type="entry name" value="Bac_rhamnosid6H"/>
    <property type="match status" value="1"/>
</dbReference>
<sequence length="525" mass="61236">MSFQFQINQEVKFNYDKALLDKSKKYIPDTISREIHFKNLGQLVEDRTKLENITIEPITDLLEEQKYHKDDTFILDFGNHYVGHFSIAINSVGSPMDAPLYIRLRFAEVAAELSHESEEYDGWLSKGWIQEEFVHLDELPTILSLPRRYAFRYVEIKIMDTSPKWYATFSDAKLKTALSVDEENVKLPKIDDQELERIYQVAIKTLADCMSDVFEDGPKRDRRLWLGDLRLQALSNYKSFQQNDLVKRCLYLFAGMTSVDGRISANVFTKPKANPDDTFLFDYSLFFISVLHDFIENENESEVLAELYPIAKKQMDYSLNFIKPDGHIDCPDDYPVFVDWSNEFSKDVCAQAVIIYTLKQFIQLTNRLGQDTRKYQLMLDNLETYAKDVLFNSDKNMFQCVNGEFNIASQVWMVLAQVFPKEINKSIMGTAYKEFFPIRGIATPYMYHHITEALFMSDHYEKAVSLMKNYWGKMIDLGADTFWEAFDPNQPDYSPYGSPIISSYCHAWSCTPIYLIHKYVLESNE</sequence>
<proteinExistence type="predicted"/>
<dbReference type="RefSeq" id="WP_096814090.1">
    <property type="nucleotide sequence ID" value="NZ_JXJW01000005.1"/>
</dbReference>
<feature type="domain" description="Glycosyl hydrolase family 78 alpha-rhamnosidase N-terminal" evidence="2">
    <location>
        <begin position="43"/>
        <end position="175"/>
    </location>
</feature>